<comment type="caution">
    <text evidence="2">The sequence shown here is derived from an EMBL/GenBank/DDBJ whole genome shotgun (WGS) entry which is preliminary data.</text>
</comment>
<dbReference type="Pfam" id="PF13650">
    <property type="entry name" value="Asp_protease_2"/>
    <property type="match status" value="1"/>
</dbReference>
<evidence type="ECO:0000256" key="1">
    <source>
        <dbReference type="SAM" id="SignalP"/>
    </source>
</evidence>
<dbReference type="RefSeq" id="WP_129749240.1">
    <property type="nucleotide sequence ID" value="NZ_JUIW01000001.1"/>
</dbReference>
<reference evidence="2 3" key="1">
    <citation type="submission" date="2014-12" db="EMBL/GenBank/DDBJ databases">
        <title>Genome sequence of Flavobacterium beibuense RSKm HC5.</title>
        <authorList>
            <person name="Kim J.F."/>
            <person name="Song J.Y."/>
            <person name="Kwak M.-J."/>
            <person name="Lee S.-W."/>
        </authorList>
    </citation>
    <scope>NUCLEOTIDE SEQUENCE [LARGE SCALE GENOMIC DNA]</scope>
    <source>
        <strain evidence="2 3">RSKm HC5</strain>
    </source>
</reference>
<dbReference type="AlphaFoldDB" id="A0A444WI28"/>
<evidence type="ECO:0000313" key="2">
    <source>
        <dbReference type="EMBL" id="RYJ45455.1"/>
    </source>
</evidence>
<feature type="chain" id="PRO_5019109890" evidence="1">
    <location>
        <begin position="19"/>
        <end position="394"/>
    </location>
</feature>
<organism evidence="2 3">
    <name type="scientific">Flavobacterium beibuense</name>
    <dbReference type="NCBI Taxonomy" id="657326"/>
    <lineage>
        <taxon>Bacteria</taxon>
        <taxon>Pseudomonadati</taxon>
        <taxon>Bacteroidota</taxon>
        <taxon>Flavobacteriia</taxon>
        <taxon>Flavobacteriales</taxon>
        <taxon>Flavobacteriaceae</taxon>
        <taxon>Flavobacterium</taxon>
    </lineage>
</organism>
<sequence length="394" mass="44514">MKFLYLFLAFFCLNLSVAQNIKTLNTGKVIQKNYNTNVPYKDIKGLMVVEVIIKGKTYNFIVDTGAISAISQQLYDELGLKSSSELNVSDSSNLKQPMKLTTLPPVEVGDIIFKEIPAMVANNTHFFQCLGVDGCIGSNMLRNCVVKFSYKDKTVSFTNKRKNFDTNKENRTDLLKDKFQSNPYLYIYLKNNDIVGSESVLFDSGMMGLYDLSLSAYDTIKKFNIFSVLHQAKGAYSIGIHGVENQEEHYMLLTPELNFAGAAFKNITTTTTSGEISRIGSQILQYGDVIIDYPHRYLYFNPYTNEVIDLTEKSWPVQPVIKEDKLVVGIVWDSLYNDTINEGDEIIKFGEIDYSNFDPCEAMKLNLKPKTDTATITLKDKNSGEIKNVNITKK</sequence>
<dbReference type="EMBL" id="JUIW01000001">
    <property type="protein sequence ID" value="RYJ45455.1"/>
    <property type="molecule type" value="Genomic_DNA"/>
</dbReference>
<feature type="signal peptide" evidence="1">
    <location>
        <begin position="1"/>
        <end position="18"/>
    </location>
</feature>
<protein>
    <submittedName>
        <fullName evidence="2">Protein containing PDZ domain</fullName>
    </submittedName>
</protein>
<accession>A0A444WI28</accession>
<name>A0A444WI28_9FLAO</name>
<evidence type="ECO:0000313" key="3">
    <source>
        <dbReference type="Proteomes" id="UP000289775"/>
    </source>
</evidence>
<dbReference type="InterPro" id="IPR021109">
    <property type="entry name" value="Peptidase_aspartic_dom_sf"/>
</dbReference>
<dbReference type="OrthoDB" id="5580718at2"/>
<proteinExistence type="predicted"/>
<dbReference type="InterPro" id="IPR034122">
    <property type="entry name" value="Retropepsin-like_bacterial"/>
</dbReference>
<gene>
    <name evidence="2" type="ORF">NU09_0047</name>
</gene>
<keyword evidence="1" id="KW-0732">Signal</keyword>
<dbReference type="CDD" id="cd05483">
    <property type="entry name" value="retropepsin_like_bacteria"/>
    <property type="match status" value="1"/>
</dbReference>
<keyword evidence="3" id="KW-1185">Reference proteome</keyword>
<dbReference type="Gene3D" id="2.40.70.10">
    <property type="entry name" value="Acid Proteases"/>
    <property type="match status" value="1"/>
</dbReference>
<dbReference type="SUPFAM" id="SSF50630">
    <property type="entry name" value="Acid proteases"/>
    <property type="match status" value="1"/>
</dbReference>
<dbReference type="Proteomes" id="UP000289775">
    <property type="component" value="Unassembled WGS sequence"/>
</dbReference>